<dbReference type="FunFam" id="3.40.50.10380:FF:000001">
    <property type="entry name" value="NAD-dependent malic enzyme"/>
    <property type="match status" value="1"/>
</dbReference>
<dbReference type="CDD" id="cd05312">
    <property type="entry name" value="NAD_bind_1_malic_enz"/>
    <property type="match status" value="1"/>
</dbReference>
<reference evidence="16 17" key="1">
    <citation type="submission" date="2019-12" db="EMBL/GenBank/DDBJ databases">
        <title>Whole-genome analyses of novel actinobacteria.</title>
        <authorList>
            <person name="Sahin N."/>
            <person name="Saygin H."/>
        </authorList>
    </citation>
    <scope>NUCLEOTIDE SEQUENCE [LARGE SCALE GENOMIC DNA]</scope>
    <source>
        <strain evidence="16 17">KC615</strain>
    </source>
</reference>
<evidence type="ECO:0000256" key="13">
    <source>
        <dbReference type="RuleBase" id="RU003427"/>
    </source>
</evidence>
<dbReference type="AlphaFoldDB" id="A0A6I4VZ22"/>
<dbReference type="PANTHER" id="PTHR23406">
    <property type="entry name" value="MALIC ENZYME-RELATED"/>
    <property type="match status" value="1"/>
</dbReference>
<comment type="cofactor">
    <cofactor evidence="1">
        <name>Mn(2+)</name>
        <dbReference type="ChEBI" id="CHEBI:29035"/>
    </cofactor>
</comment>
<dbReference type="GO" id="GO:0046872">
    <property type="term" value="F:metal ion binding"/>
    <property type="evidence" value="ECO:0007669"/>
    <property type="project" value="UniProtKB-KW"/>
</dbReference>
<dbReference type="SUPFAM" id="SSF53223">
    <property type="entry name" value="Aminoacid dehydrogenase-like, N-terminal domain"/>
    <property type="match status" value="1"/>
</dbReference>
<feature type="binding site" evidence="11">
    <location>
        <position position="416"/>
    </location>
    <ligand>
        <name>(S)-malate</name>
        <dbReference type="ChEBI" id="CHEBI:15589"/>
    </ligand>
</feature>
<evidence type="ECO:0000259" key="14">
    <source>
        <dbReference type="SMART" id="SM00919"/>
    </source>
</evidence>
<dbReference type="InterPro" id="IPR037062">
    <property type="entry name" value="Malic_N_dom_sf"/>
</dbReference>
<evidence type="ECO:0000256" key="12">
    <source>
        <dbReference type="PIRSR" id="PIRSR000106-3"/>
    </source>
</evidence>
<evidence type="ECO:0000256" key="4">
    <source>
        <dbReference type="ARBA" id="ARBA00022723"/>
    </source>
</evidence>
<dbReference type="Gene3D" id="3.40.50.720">
    <property type="entry name" value="NAD(P)-binding Rossmann-like Domain"/>
    <property type="match status" value="1"/>
</dbReference>
<evidence type="ECO:0000256" key="10">
    <source>
        <dbReference type="PIRSR" id="PIRSR000106-1"/>
    </source>
</evidence>
<evidence type="ECO:0000256" key="7">
    <source>
        <dbReference type="ARBA" id="ARBA00050168"/>
    </source>
</evidence>
<dbReference type="GO" id="GO:0004470">
    <property type="term" value="F:malic enzyme activity"/>
    <property type="evidence" value="ECO:0007669"/>
    <property type="project" value="InterPro"/>
</dbReference>
<dbReference type="InterPro" id="IPR046346">
    <property type="entry name" value="Aminoacid_DH-like_N_sf"/>
</dbReference>
<dbReference type="InterPro" id="IPR001891">
    <property type="entry name" value="Malic_OxRdtase"/>
</dbReference>
<dbReference type="InterPro" id="IPR012301">
    <property type="entry name" value="Malic_N_dom"/>
</dbReference>
<evidence type="ECO:0000256" key="5">
    <source>
        <dbReference type="ARBA" id="ARBA00023002"/>
    </source>
</evidence>
<keyword evidence="6" id="KW-0520">NAD</keyword>
<comment type="caution">
    <text evidence="16">The sequence shown here is derived from an EMBL/GenBank/DDBJ whole genome shotgun (WGS) entry which is preliminary data.</text>
</comment>
<name>A0A6I4VZ22_9BACL</name>
<feature type="active site" description="Proton acceptor" evidence="10">
    <location>
        <position position="171"/>
    </location>
</feature>
<feature type="binding site" evidence="12">
    <location>
        <position position="266"/>
    </location>
    <ligand>
        <name>a divalent metal cation</name>
        <dbReference type="ChEBI" id="CHEBI:60240"/>
    </ligand>
</feature>
<dbReference type="GO" id="GO:0051287">
    <property type="term" value="F:NAD binding"/>
    <property type="evidence" value="ECO:0007669"/>
    <property type="project" value="InterPro"/>
</dbReference>
<keyword evidence="4 12" id="KW-0479">Metal-binding</keyword>
<dbReference type="SMART" id="SM01274">
    <property type="entry name" value="malic"/>
    <property type="match status" value="1"/>
</dbReference>
<keyword evidence="17" id="KW-1185">Reference proteome</keyword>
<evidence type="ECO:0000313" key="16">
    <source>
        <dbReference type="EMBL" id="MXQ55200.1"/>
    </source>
</evidence>
<evidence type="ECO:0000256" key="6">
    <source>
        <dbReference type="ARBA" id="ARBA00023027"/>
    </source>
</evidence>
<evidence type="ECO:0000256" key="11">
    <source>
        <dbReference type="PIRSR" id="PIRSR000106-2"/>
    </source>
</evidence>
<dbReference type="Pfam" id="PF00390">
    <property type="entry name" value="malic"/>
    <property type="match status" value="1"/>
</dbReference>
<feature type="active site" description="Proton donor" evidence="10">
    <location>
        <position position="98"/>
    </location>
</feature>
<feature type="binding site" evidence="12">
    <location>
        <position position="242"/>
    </location>
    <ligand>
        <name>a divalent metal cation</name>
        <dbReference type="ChEBI" id="CHEBI:60240"/>
    </ligand>
</feature>
<evidence type="ECO:0000256" key="3">
    <source>
        <dbReference type="ARBA" id="ARBA00013003"/>
    </source>
</evidence>
<comment type="similarity">
    <text evidence="2 13">Belongs to the malic enzymes family.</text>
</comment>
<dbReference type="GO" id="GO:0006108">
    <property type="term" value="P:malate metabolic process"/>
    <property type="evidence" value="ECO:0007669"/>
    <property type="project" value="TreeGrafter"/>
</dbReference>
<dbReference type="InterPro" id="IPR012302">
    <property type="entry name" value="Malic_NAD-bd"/>
</dbReference>
<dbReference type="SUPFAM" id="SSF51735">
    <property type="entry name" value="NAD(P)-binding Rossmann-fold domains"/>
    <property type="match status" value="1"/>
</dbReference>
<dbReference type="EMBL" id="WUUL01000012">
    <property type="protein sequence ID" value="MXQ55200.1"/>
    <property type="molecule type" value="Genomic_DNA"/>
</dbReference>
<dbReference type="NCBIfam" id="NF010052">
    <property type="entry name" value="PRK13529.1"/>
    <property type="match status" value="1"/>
</dbReference>
<feature type="domain" description="Malic enzyme NAD-binding" evidence="14">
    <location>
        <begin position="267"/>
        <end position="528"/>
    </location>
</feature>
<dbReference type="EC" id="1.1.1.38" evidence="3"/>
<feature type="binding site" evidence="11">
    <location>
        <position position="153"/>
    </location>
    <ligand>
        <name>(S)-malate</name>
        <dbReference type="ChEBI" id="CHEBI:15589"/>
    </ligand>
</feature>
<dbReference type="InterPro" id="IPR036291">
    <property type="entry name" value="NAD(P)-bd_dom_sf"/>
</dbReference>
<comment type="catalytic activity">
    <reaction evidence="7">
        <text>oxaloacetate + H(+) = pyruvate + CO2</text>
        <dbReference type="Rhea" id="RHEA:15641"/>
        <dbReference type="ChEBI" id="CHEBI:15361"/>
        <dbReference type="ChEBI" id="CHEBI:15378"/>
        <dbReference type="ChEBI" id="CHEBI:16452"/>
        <dbReference type="ChEBI" id="CHEBI:16526"/>
        <dbReference type="EC" id="1.1.1.38"/>
    </reaction>
</comment>
<keyword evidence="5 16" id="KW-0560">Oxidoreductase</keyword>
<evidence type="ECO:0000256" key="1">
    <source>
        <dbReference type="ARBA" id="ARBA00001936"/>
    </source>
</evidence>
<evidence type="ECO:0000256" key="8">
    <source>
        <dbReference type="ARBA" id="ARBA00052591"/>
    </source>
</evidence>
<dbReference type="PIRSF" id="PIRSF000106">
    <property type="entry name" value="ME"/>
    <property type="match status" value="1"/>
</dbReference>
<dbReference type="RefSeq" id="WP_160802550.1">
    <property type="nucleotide sequence ID" value="NZ_WUUL01000012.1"/>
</dbReference>
<evidence type="ECO:0000259" key="15">
    <source>
        <dbReference type="SMART" id="SM01274"/>
    </source>
</evidence>
<dbReference type="Pfam" id="PF03949">
    <property type="entry name" value="Malic_M"/>
    <property type="match status" value="1"/>
</dbReference>
<comment type="catalytic activity">
    <reaction evidence="8">
        <text>(S)-malate + NAD(+) = pyruvate + CO2 + NADH</text>
        <dbReference type="Rhea" id="RHEA:12653"/>
        <dbReference type="ChEBI" id="CHEBI:15361"/>
        <dbReference type="ChEBI" id="CHEBI:15589"/>
        <dbReference type="ChEBI" id="CHEBI:16526"/>
        <dbReference type="ChEBI" id="CHEBI:57540"/>
        <dbReference type="ChEBI" id="CHEBI:57945"/>
        <dbReference type="EC" id="1.1.1.38"/>
    </reaction>
</comment>
<protein>
    <recommendedName>
        <fullName evidence="3">malate dehydrogenase (oxaloacetate-decarboxylating)</fullName>
        <ecNumber evidence="3">1.1.1.38</ecNumber>
    </recommendedName>
</protein>
<comment type="cofactor">
    <cofactor evidence="12">
        <name>Mg(2+)</name>
        <dbReference type="ChEBI" id="CHEBI:18420"/>
    </cofactor>
    <cofactor evidence="12">
        <name>Mn(2+)</name>
        <dbReference type="ChEBI" id="CHEBI:29035"/>
    </cofactor>
    <text evidence="12">Divalent metal cations. Prefers magnesium or manganese.</text>
</comment>
<organism evidence="16 17">
    <name type="scientific">Shimazuella alba</name>
    <dbReference type="NCBI Taxonomy" id="2690964"/>
    <lineage>
        <taxon>Bacteria</taxon>
        <taxon>Bacillati</taxon>
        <taxon>Bacillota</taxon>
        <taxon>Bacilli</taxon>
        <taxon>Bacillales</taxon>
        <taxon>Thermoactinomycetaceae</taxon>
        <taxon>Shimazuella</taxon>
    </lineage>
</organism>
<sequence length="559" mass="61660">MYEHLETTLRGRSILKSPKLNKGVAFSIEERQSLGLNGLLPPAVLTIEEQVTRSYKQFKDQPDDLSKYVYLSLLRARNEILFYRLVSEHISEMLPIVYTPTIGLAIQRYSQVYRGPHGVYLSIDDPDGIEEAFRNLRVDSDEIDLIVATDGERILGIGDWGIGGIDIAIGKLTVYIAAGGIDPSRVLPVILDVGTNRESLLDNPLYIGRRHPRVRGERYDAFIDAYVTTANRMFPNAMLHWEDFAQPNARPILERYQNKICTFNDDIQGTGAVSLAVVLSAVRASGIPLDQHRIVVFGAGSAGIGIVEQIRDAMVHNGLSKEDANRKFWCVDKFGLLIENMENLADFQRPYARTIHEIKEWDHNGSDGNISFDEVIRQVQPTILIGTSTVGGAFTEEIIRQMAAHVDRPIILPMSNPTTSSEAIPADLLTWTDGRALIATGSPFEPVTHNGVTYEIGQANNAFVFPGIGLGTIVSRAERVTDKMLEAAAEAVAGMVEISEPGSSLLPPVEQLREVSVSVATSVVQAAIIDGVARKHPSDIEQAVKQAMWQPEYRPLRGV</sequence>
<dbReference type="PRINTS" id="PR00072">
    <property type="entry name" value="MALOXRDTASE"/>
</dbReference>
<gene>
    <name evidence="16" type="primary">maeA</name>
    <name evidence="16" type="ORF">GSM42_16050</name>
</gene>
<feature type="binding site" evidence="12">
    <location>
        <position position="243"/>
    </location>
    <ligand>
        <name>a divalent metal cation</name>
        <dbReference type="ChEBI" id="CHEBI:60240"/>
    </ligand>
</feature>
<evidence type="ECO:0000313" key="17">
    <source>
        <dbReference type="Proteomes" id="UP000430692"/>
    </source>
</evidence>
<comment type="function">
    <text evidence="9">Catalyzes the decarboxylation of malate to pyruvate. Can use NAD and NADP, but with a strong preference for NAD. Can also catalyze the decarboxylation of oxaloacetate. Involved in keeping the ATP levels high.</text>
</comment>
<dbReference type="FunFam" id="3.40.50.720:FF:000055">
    <property type="entry name" value="NAD-dependent malic enzyme"/>
    <property type="match status" value="1"/>
</dbReference>
<dbReference type="SMART" id="SM00919">
    <property type="entry name" value="Malic_M"/>
    <property type="match status" value="1"/>
</dbReference>
<dbReference type="Proteomes" id="UP000430692">
    <property type="component" value="Unassembled WGS sequence"/>
</dbReference>
<dbReference type="Gene3D" id="3.40.50.10380">
    <property type="entry name" value="Malic enzyme, N-terminal domain"/>
    <property type="match status" value="1"/>
</dbReference>
<feature type="binding site" evidence="11">
    <location>
        <position position="460"/>
    </location>
    <ligand>
        <name>(S)-malate</name>
        <dbReference type="ChEBI" id="CHEBI:15589"/>
    </ligand>
</feature>
<dbReference type="PANTHER" id="PTHR23406:SF34">
    <property type="entry name" value="NAD-DEPENDENT MALIC ENZYME, MITOCHONDRIAL"/>
    <property type="match status" value="1"/>
</dbReference>
<feature type="domain" description="Malic enzyme N-terminal" evidence="15">
    <location>
        <begin position="75"/>
        <end position="257"/>
    </location>
</feature>
<accession>A0A6I4VZ22</accession>
<evidence type="ECO:0000256" key="9">
    <source>
        <dbReference type="ARBA" id="ARBA00055669"/>
    </source>
</evidence>
<proteinExistence type="inferred from homology"/>
<dbReference type="GO" id="GO:0016616">
    <property type="term" value="F:oxidoreductase activity, acting on the CH-OH group of donors, NAD or NADP as acceptor"/>
    <property type="evidence" value="ECO:0007669"/>
    <property type="project" value="InterPro"/>
</dbReference>
<dbReference type="GO" id="GO:0005829">
    <property type="term" value="C:cytosol"/>
    <property type="evidence" value="ECO:0007669"/>
    <property type="project" value="TreeGrafter"/>
</dbReference>
<evidence type="ECO:0000256" key="2">
    <source>
        <dbReference type="ARBA" id="ARBA00008785"/>
    </source>
</evidence>